<dbReference type="GO" id="GO:0000049">
    <property type="term" value="F:tRNA binding"/>
    <property type="evidence" value="ECO:0007669"/>
    <property type="project" value="UniProtKB-UniRule"/>
</dbReference>
<keyword evidence="2" id="KW-0820">tRNA-binding</keyword>
<dbReference type="GO" id="GO:1990112">
    <property type="term" value="C:RQC complex"/>
    <property type="evidence" value="ECO:0007669"/>
    <property type="project" value="TreeGrafter"/>
</dbReference>
<dbReference type="InterPro" id="IPR008532">
    <property type="entry name" value="NFACT_RNA-bd"/>
</dbReference>
<keyword evidence="2" id="KW-0694">RNA-binding</keyword>
<comment type="similarity">
    <text evidence="2">Belongs to the NEMF family.</text>
</comment>
<dbReference type="GO" id="GO:0072344">
    <property type="term" value="P:rescue of stalled ribosome"/>
    <property type="evidence" value="ECO:0007669"/>
    <property type="project" value="UniProtKB-UniRule"/>
</dbReference>
<keyword evidence="2" id="KW-0699">rRNA-binding</keyword>
<dbReference type="Proteomes" id="UP000740329">
    <property type="component" value="Unassembled WGS sequence"/>
</dbReference>
<gene>
    <name evidence="2" type="primary">rqcH</name>
    <name evidence="4" type="ORF">J3E07_000372</name>
</gene>
<evidence type="ECO:0000259" key="3">
    <source>
        <dbReference type="Pfam" id="PF05670"/>
    </source>
</evidence>
<dbReference type="PANTHER" id="PTHR15239:SF6">
    <property type="entry name" value="RIBOSOME QUALITY CONTROL COMPLEX SUBUNIT NEMF"/>
    <property type="match status" value="1"/>
</dbReference>
<protein>
    <recommendedName>
        <fullName evidence="2">Archaeal Rqc2 homolog aRqcH</fullName>
        <shortName evidence="2">aRqcH</shortName>
    </recommendedName>
</protein>
<dbReference type="GO" id="GO:0043023">
    <property type="term" value="F:ribosomal large subunit binding"/>
    <property type="evidence" value="ECO:0007669"/>
    <property type="project" value="UniProtKB-UniRule"/>
</dbReference>
<organism evidence="4 5">
    <name type="scientific">Methanococcus voltae</name>
    <dbReference type="NCBI Taxonomy" id="2188"/>
    <lineage>
        <taxon>Archaea</taxon>
        <taxon>Methanobacteriati</taxon>
        <taxon>Methanobacteriota</taxon>
        <taxon>Methanomada group</taxon>
        <taxon>Methanococci</taxon>
        <taxon>Methanococcales</taxon>
        <taxon>Methanococcaceae</taxon>
        <taxon>Methanococcus</taxon>
    </lineage>
</organism>
<comment type="function">
    <text evidence="2">Probably part of the ribosome quality control system (RQC). May mediate the addition of alanine residues (Ala tailing) to incompletely synthesized nascent chains from stalled ribosomes, leading to their degradation.</text>
</comment>
<evidence type="ECO:0000313" key="4">
    <source>
        <dbReference type="EMBL" id="MBP2200974.1"/>
    </source>
</evidence>
<feature type="domain" description="NFACT RNA-binding" evidence="3">
    <location>
        <begin position="538"/>
        <end position="642"/>
    </location>
</feature>
<evidence type="ECO:0000256" key="1">
    <source>
        <dbReference type="ARBA" id="ARBA00023054"/>
    </source>
</evidence>
<reference evidence="4" key="1">
    <citation type="submission" date="2021-03" db="EMBL/GenBank/DDBJ databases">
        <title>Genomic Encyclopedia of Type Strains, Phase IV (KMG-V): Genome sequencing to study the core and pangenomes of soil and plant-associated prokaryotes.</title>
        <authorList>
            <person name="Whitman W."/>
        </authorList>
    </citation>
    <scope>NUCLEOTIDE SEQUENCE</scope>
    <source>
        <strain evidence="4">C4</strain>
    </source>
</reference>
<dbReference type="Pfam" id="PF05833">
    <property type="entry name" value="NFACT_N"/>
    <property type="match status" value="1"/>
</dbReference>
<dbReference type="HAMAP" id="MF_00844_A">
    <property type="entry name" value="RqcH_A"/>
    <property type="match status" value="1"/>
</dbReference>
<dbReference type="GO" id="GO:0019843">
    <property type="term" value="F:rRNA binding"/>
    <property type="evidence" value="ECO:0007669"/>
    <property type="project" value="UniProtKB-UniRule"/>
</dbReference>
<evidence type="ECO:0000256" key="2">
    <source>
        <dbReference type="HAMAP-Rule" id="MF_00844"/>
    </source>
</evidence>
<dbReference type="Gene3D" id="2.30.310.10">
    <property type="entry name" value="ibrinogen binding protein from staphylococcus aureus domain"/>
    <property type="match status" value="1"/>
</dbReference>
<keyword evidence="1 2" id="KW-0175">Coiled coil</keyword>
<name>A0A8J7RMJ6_METVO</name>
<dbReference type="InterPro" id="IPR051608">
    <property type="entry name" value="RQC_Subunit_NEMF"/>
</dbReference>
<keyword evidence="2" id="KW-0648">Protein biosynthesis</keyword>
<dbReference type="Pfam" id="PF05670">
    <property type="entry name" value="NFACT-R_1"/>
    <property type="match status" value="1"/>
</dbReference>
<comment type="caution">
    <text evidence="4">The sequence shown here is derived from an EMBL/GenBank/DDBJ whole genome shotgun (WGS) entry which is preliminary data.</text>
</comment>
<dbReference type="FunFam" id="2.30.310.10:FF:000003">
    <property type="entry name" value="Zinc knuckle domain containing protein"/>
    <property type="match status" value="1"/>
</dbReference>
<sequence length="736" mass="85790">MQNNSDLLNHLKTEKKEMTNIDISVAVKELQSLINAKFDKAFLVNNQDGRELILKVHNTEMGTQEIIIGIGKYKYITKTEYDRQKPKNPHSFVMLLRKNLRNIKITKIEQHNFDRIVKITFEWNELKYMLIIELFKDGNVILLDSDNKIIMPLRTERFSDRKLIPKEEYRFPTQRDLEPANLEYEVTKKIFKEELKKEEFIDLEIVRIISRLFGLAGVYAEEICKIANMDKNLKNPNEEQSEQLYSGIKEFFKLLTTTKPYTIIAEEKTKEEQNNQNNQKEEQQSIAKKIIDVSPIELIRYEESNLPNLIKLKVENNIKVYKKYYTSYLTALDEYFSQFILQKDIKKEETKLDKLIKKQERIVNSQIETKAKYEKQSAKNHEKGDLIYANFTEIDEIINTIRSAREKMEWKQIKKIISENKDNPILGKVESINEKNAELNLKLIAEYGGDLGTLKGNVAIDIRKSAFENADDYYTKAKKFKNKVAGVITALEISQKKLAKVKQQTELDAELLKQKQQNIKKKERRVLKWYEKLKWTIIDNYLVIAGKDATTNEIIVKKYLEKNDIVFHTLMEGAPFTVIKNTSEETPSEETLLEVAKFAVSHSKAWKLGLGSADVYWVTPEQISKTAESGEFLKKGAFVIRGKRNFIRSAPLDLGVGILEYDGEKRVTTAPSKTIENSFEKYELIKPGKLKKSNLVKQLLNEFKDYELIDEDIFSILPPGESEYLNSKDRRLPRRK</sequence>
<dbReference type="RefSeq" id="WP_209590435.1">
    <property type="nucleotide sequence ID" value="NZ_JAGGMV010000001.1"/>
</dbReference>
<dbReference type="EMBL" id="JAGGMV010000001">
    <property type="protein sequence ID" value="MBP2200974.1"/>
    <property type="molecule type" value="Genomic_DNA"/>
</dbReference>
<evidence type="ECO:0000313" key="5">
    <source>
        <dbReference type="Proteomes" id="UP000740329"/>
    </source>
</evidence>
<proteinExistence type="inferred from homology"/>
<dbReference type="InterPro" id="IPR043681">
    <property type="entry name" value="RqcH_archaeal"/>
</dbReference>
<dbReference type="NCBIfam" id="NF041120">
    <property type="entry name" value="RqcH_arch"/>
    <property type="match status" value="1"/>
</dbReference>
<feature type="coiled-coil region" evidence="2">
    <location>
        <begin position="502"/>
        <end position="532"/>
    </location>
</feature>
<dbReference type="GO" id="GO:0005737">
    <property type="term" value="C:cytoplasm"/>
    <property type="evidence" value="ECO:0007669"/>
    <property type="project" value="UniProtKB-ARBA"/>
</dbReference>
<accession>A0A8J7RMJ6</accession>
<dbReference type="PANTHER" id="PTHR15239">
    <property type="entry name" value="NUCLEAR EXPORT MEDIATOR FACTOR NEMF"/>
    <property type="match status" value="1"/>
</dbReference>
<dbReference type="AlphaFoldDB" id="A0A8J7RMJ6"/>
<comment type="subunit">
    <text evidence="2">Associates with stalled 50S ribosomal subunits.</text>
</comment>